<dbReference type="GO" id="GO:0019878">
    <property type="term" value="P:lysine biosynthetic process via aminoadipic acid"/>
    <property type="evidence" value="ECO:0007669"/>
    <property type="project" value="TreeGrafter"/>
</dbReference>
<evidence type="ECO:0000256" key="2">
    <source>
        <dbReference type="ARBA" id="ARBA00022679"/>
    </source>
</evidence>
<dbReference type="InterPro" id="IPR008278">
    <property type="entry name" value="4-PPantetheinyl_Trfase_dom"/>
</dbReference>
<sequence length="205" mass="22594">MHPDVPSLASDEIHVWRMPWSGTTEPPFLSLLTAYAGDGAPAVVRGEHGKPLWPAPWSQWGFSWSHSRDTALFAIGRGTEGFELGIDVERVRPRPRALELARRFFAADETAYLEQLPADALLAAFLDLWTAKEAVLKAQGGGLSYGLHRVAFRIDDGNLRPEAFDGEVAPAAAWQVRPLALGEGLVAALAWRGPERRIRVFTYPL</sequence>
<keyword evidence="5" id="KW-1185">Reference proteome</keyword>
<organism evidence="4 5">
    <name type="scientific">Luteibacter anthropi</name>
    <dbReference type="NCBI Taxonomy" id="564369"/>
    <lineage>
        <taxon>Bacteria</taxon>
        <taxon>Pseudomonadati</taxon>
        <taxon>Pseudomonadota</taxon>
        <taxon>Gammaproteobacteria</taxon>
        <taxon>Lysobacterales</taxon>
        <taxon>Rhodanobacteraceae</taxon>
        <taxon>Luteibacter</taxon>
    </lineage>
</organism>
<keyword evidence="2 4" id="KW-0808">Transferase</keyword>
<dbReference type="Pfam" id="PF01648">
    <property type="entry name" value="ACPS"/>
    <property type="match status" value="1"/>
</dbReference>
<dbReference type="AlphaFoldDB" id="A0A7X5ZGN3"/>
<dbReference type="PANTHER" id="PTHR12215">
    <property type="entry name" value="PHOSPHOPANTETHEINE TRANSFERASE"/>
    <property type="match status" value="1"/>
</dbReference>
<dbReference type="Gene3D" id="3.90.470.20">
    <property type="entry name" value="4'-phosphopantetheinyl transferase domain"/>
    <property type="match status" value="2"/>
</dbReference>
<proteinExistence type="inferred from homology"/>
<dbReference type="RefSeq" id="WP_166945643.1">
    <property type="nucleotide sequence ID" value="NZ_JAARLZ010000001.1"/>
</dbReference>
<dbReference type="InterPro" id="IPR050559">
    <property type="entry name" value="P-Pant_transferase_sf"/>
</dbReference>
<dbReference type="SUPFAM" id="SSF56214">
    <property type="entry name" value="4'-phosphopantetheinyl transferase"/>
    <property type="match status" value="2"/>
</dbReference>
<accession>A0A7X5ZGN3</accession>
<evidence type="ECO:0000313" key="4">
    <source>
        <dbReference type="EMBL" id="NII04923.1"/>
    </source>
</evidence>
<dbReference type="EMBL" id="JAARLZ010000001">
    <property type="protein sequence ID" value="NII04923.1"/>
    <property type="molecule type" value="Genomic_DNA"/>
</dbReference>
<dbReference type="GO" id="GO:0000287">
    <property type="term" value="F:magnesium ion binding"/>
    <property type="evidence" value="ECO:0007669"/>
    <property type="project" value="InterPro"/>
</dbReference>
<dbReference type="InterPro" id="IPR037143">
    <property type="entry name" value="4-PPantetheinyl_Trfase_dom_sf"/>
</dbReference>
<name>A0A7X5ZGN3_9GAMM</name>
<gene>
    <name evidence="4" type="ORF">HBF25_00825</name>
</gene>
<dbReference type="GO" id="GO:0008897">
    <property type="term" value="F:holo-[acyl-carrier-protein] synthase activity"/>
    <property type="evidence" value="ECO:0007669"/>
    <property type="project" value="InterPro"/>
</dbReference>
<comment type="similarity">
    <text evidence="1">Belongs to the P-Pant transferase superfamily. Gsp/Sfp/HetI/AcpT family.</text>
</comment>
<evidence type="ECO:0000256" key="1">
    <source>
        <dbReference type="ARBA" id="ARBA00010990"/>
    </source>
</evidence>
<dbReference type="Proteomes" id="UP000490980">
    <property type="component" value="Unassembled WGS sequence"/>
</dbReference>
<dbReference type="PANTHER" id="PTHR12215:SF10">
    <property type="entry name" value="L-AMINOADIPATE-SEMIALDEHYDE DEHYDROGENASE-PHOSPHOPANTETHEINYL TRANSFERASE"/>
    <property type="match status" value="1"/>
</dbReference>
<comment type="caution">
    <text evidence="4">The sequence shown here is derived from an EMBL/GenBank/DDBJ whole genome shotgun (WGS) entry which is preliminary data.</text>
</comment>
<dbReference type="GO" id="GO:0005829">
    <property type="term" value="C:cytosol"/>
    <property type="evidence" value="ECO:0007669"/>
    <property type="project" value="TreeGrafter"/>
</dbReference>
<protein>
    <submittedName>
        <fullName evidence="4">4'-phosphopantetheinyl transferase superfamily protein</fullName>
    </submittedName>
</protein>
<reference evidence="4 5" key="1">
    <citation type="submission" date="2020-03" db="EMBL/GenBank/DDBJ databases">
        <authorList>
            <person name="Lai Q."/>
        </authorList>
    </citation>
    <scope>NUCLEOTIDE SEQUENCE [LARGE SCALE GENOMIC DNA]</scope>
    <source>
        <strain evidence="4 5">CCUG 25036</strain>
    </source>
</reference>
<evidence type="ECO:0000313" key="5">
    <source>
        <dbReference type="Proteomes" id="UP000490980"/>
    </source>
</evidence>
<feature type="domain" description="4'-phosphopantetheinyl transferase" evidence="3">
    <location>
        <begin position="84"/>
        <end position="159"/>
    </location>
</feature>
<evidence type="ECO:0000259" key="3">
    <source>
        <dbReference type="Pfam" id="PF01648"/>
    </source>
</evidence>